<dbReference type="RefSeq" id="WP_268254600.1">
    <property type="nucleotide sequence ID" value="NZ_BMTI01000011.1"/>
</dbReference>
<organism evidence="1 2">
    <name type="scientific">Streptomyces griseomycini</name>
    <dbReference type="NCBI Taxonomy" id="66895"/>
    <lineage>
        <taxon>Bacteria</taxon>
        <taxon>Bacillati</taxon>
        <taxon>Actinomycetota</taxon>
        <taxon>Actinomycetes</taxon>
        <taxon>Kitasatosporales</taxon>
        <taxon>Streptomycetaceae</taxon>
        <taxon>Streptomyces</taxon>
    </lineage>
</organism>
<evidence type="ECO:0000313" key="2">
    <source>
        <dbReference type="Proteomes" id="UP000579523"/>
    </source>
</evidence>
<protein>
    <submittedName>
        <fullName evidence="1">Uncharacterized protein</fullName>
    </submittedName>
</protein>
<dbReference type="Proteomes" id="UP000579523">
    <property type="component" value="Unassembled WGS sequence"/>
</dbReference>
<comment type="caution">
    <text evidence="1">The sequence shown here is derived from an EMBL/GenBank/DDBJ whole genome shotgun (WGS) entry which is preliminary data.</text>
</comment>
<dbReference type="EMBL" id="JACHJI010000013">
    <property type="protein sequence ID" value="MBB4901902.1"/>
    <property type="molecule type" value="Genomic_DNA"/>
</dbReference>
<gene>
    <name evidence="1" type="ORF">FHS37_005994</name>
</gene>
<accession>A0A7W7V9K1</accession>
<keyword evidence="2" id="KW-1185">Reference proteome</keyword>
<proteinExistence type="predicted"/>
<evidence type="ECO:0000313" key="1">
    <source>
        <dbReference type="EMBL" id="MBB4901902.1"/>
    </source>
</evidence>
<sequence>MDTATVCTRGVGGRMVAEALFVDDGGLTSEVLAHCTCSAA</sequence>
<reference evidence="1 2" key="1">
    <citation type="submission" date="2020-08" db="EMBL/GenBank/DDBJ databases">
        <title>Genomic Encyclopedia of Type Strains, Phase III (KMG-III): the genomes of soil and plant-associated and newly described type strains.</title>
        <authorList>
            <person name="Whitman W."/>
        </authorList>
    </citation>
    <scope>NUCLEOTIDE SEQUENCE [LARGE SCALE GENOMIC DNA]</scope>
    <source>
        <strain evidence="1 2">CECT 3273</strain>
    </source>
</reference>
<dbReference type="AlphaFoldDB" id="A0A7W7V9K1"/>
<name>A0A7W7V9K1_9ACTN</name>